<dbReference type="PANTHER" id="PTHR16528:SF2">
    <property type="entry name" value="GOLGI-ASSOCIATED PDZ AND COILED-COIL MOTIF-CONTAINING PROTEIN"/>
    <property type="match status" value="1"/>
</dbReference>
<organism evidence="3">
    <name type="scientific">Anisakis simplex</name>
    <name type="common">Herring worm</name>
    <dbReference type="NCBI Taxonomy" id="6269"/>
    <lineage>
        <taxon>Eukaryota</taxon>
        <taxon>Metazoa</taxon>
        <taxon>Ecdysozoa</taxon>
        <taxon>Nematoda</taxon>
        <taxon>Chromadorea</taxon>
        <taxon>Rhabditida</taxon>
        <taxon>Spirurina</taxon>
        <taxon>Ascaridomorpha</taxon>
        <taxon>Ascaridoidea</taxon>
        <taxon>Anisakidae</taxon>
        <taxon>Anisakis</taxon>
        <taxon>Anisakis simplex complex</taxon>
    </lineage>
</organism>
<dbReference type="GO" id="GO:0016020">
    <property type="term" value="C:membrane"/>
    <property type="evidence" value="ECO:0007669"/>
    <property type="project" value="TreeGrafter"/>
</dbReference>
<protein>
    <submittedName>
        <fullName evidence="3">Prephenate dehydrogenase</fullName>
    </submittedName>
</protein>
<evidence type="ECO:0000313" key="1">
    <source>
        <dbReference type="EMBL" id="VDK27436.1"/>
    </source>
</evidence>
<dbReference type="WBParaSite" id="ASIM_0000686901-mRNA-1">
    <property type="protein sequence ID" value="ASIM_0000686901-mRNA-1"/>
    <property type="gene ID" value="ASIM_0000686901"/>
</dbReference>
<reference evidence="1 2" key="2">
    <citation type="submission" date="2018-11" db="EMBL/GenBank/DDBJ databases">
        <authorList>
            <consortium name="Pathogen Informatics"/>
        </authorList>
    </citation>
    <scope>NUCLEOTIDE SEQUENCE [LARGE SCALE GENOMIC DNA]</scope>
</reference>
<keyword evidence="2" id="KW-1185">Reference proteome</keyword>
<dbReference type="GO" id="GO:2000009">
    <property type="term" value="P:negative regulation of protein localization to cell surface"/>
    <property type="evidence" value="ECO:0007669"/>
    <property type="project" value="TreeGrafter"/>
</dbReference>
<dbReference type="Proteomes" id="UP000267096">
    <property type="component" value="Unassembled WGS sequence"/>
</dbReference>
<dbReference type="PANTHER" id="PTHR16528">
    <property type="entry name" value="GOLGI-ASSOCIATED PDZ AND COILED-COIL MOTIF-CONTAINING"/>
    <property type="match status" value="1"/>
</dbReference>
<accession>A0A0M3JGW1</accession>
<dbReference type="GO" id="GO:0030140">
    <property type="term" value="C:trans-Golgi network transport vesicle"/>
    <property type="evidence" value="ECO:0007669"/>
    <property type="project" value="TreeGrafter"/>
</dbReference>
<sequence>MTASEGRPPGGSALVWLEALEKDFDKAFVDLDLLLGEIDSDQVEHSLTHPLITHHPLL</sequence>
<proteinExistence type="predicted"/>
<dbReference type="AlphaFoldDB" id="A0A0M3JGW1"/>
<dbReference type="OrthoDB" id="10063653at2759"/>
<evidence type="ECO:0000313" key="2">
    <source>
        <dbReference type="Proteomes" id="UP000267096"/>
    </source>
</evidence>
<reference evidence="3" key="1">
    <citation type="submission" date="2017-02" db="UniProtKB">
        <authorList>
            <consortium name="WormBaseParasite"/>
        </authorList>
    </citation>
    <scope>IDENTIFICATION</scope>
</reference>
<gene>
    <name evidence="1" type="ORF">ASIM_LOCUS6639</name>
</gene>
<dbReference type="EMBL" id="UYRR01014719">
    <property type="protein sequence ID" value="VDK27436.1"/>
    <property type="molecule type" value="Genomic_DNA"/>
</dbReference>
<dbReference type="GO" id="GO:0005794">
    <property type="term" value="C:Golgi apparatus"/>
    <property type="evidence" value="ECO:0007669"/>
    <property type="project" value="InterPro"/>
</dbReference>
<dbReference type="InterPro" id="IPR038879">
    <property type="entry name" value="GOPC"/>
</dbReference>
<dbReference type="GO" id="GO:0044325">
    <property type="term" value="F:transmembrane transporter binding"/>
    <property type="evidence" value="ECO:0007669"/>
    <property type="project" value="TreeGrafter"/>
</dbReference>
<name>A0A0M3JGW1_ANISI</name>
<evidence type="ECO:0000313" key="3">
    <source>
        <dbReference type="WBParaSite" id="ASIM_0000686901-mRNA-1"/>
    </source>
</evidence>